<dbReference type="GO" id="GO:0015074">
    <property type="term" value="P:DNA integration"/>
    <property type="evidence" value="ECO:0007669"/>
    <property type="project" value="InterPro"/>
</dbReference>
<dbReference type="EMBL" id="BARW01000052">
    <property type="protein sequence ID" value="GAI69044.1"/>
    <property type="molecule type" value="Genomic_DNA"/>
</dbReference>
<accession>X1SMN2</accession>
<comment type="caution">
    <text evidence="2">The sequence shown here is derived from an EMBL/GenBank/DDBJ whole genome shotgun (WGS) entry which is preliminary data.</text>
</comment>
<feature type="non-terminal residue" evidence="2">
    <location>
        <position position="1"/>
    </location>
</feature>
<proteinExistence type="predicted"/>
<evidence type="ECO:0000256" key="1">
    <source>
        <dbReference type="ARBA" id="ARBA00023172"/>
    </source>
</evidence>
<keyword evidence="1" id="KW-0233">DNA recombination</keyword>
<dbReference type="Gene3D" id="1.10.443.10">
    <property type="entry name" value="Intergrase catalytic core"/>
    <property type="match status" value="1"/>
</dbReference>
<dbReference type="GO" id="GO:0003677">
    <property type="term" value="F:DNA binding"/>
    <property type="evidence" value="ECO:0007669"/>
    <property type="project" value="InterPro"/>
</dbReference>
<sequence length="31" mass="3510">LGHKNLSSTQIYTHPNSEDLKKAIDSLDKKK</sequence>
<dbReference type="InterPro" id="IPR013762">
    <property type="entry name" value="Integrase-like_cat_sf"/>
</dbReference>
<name>X1SMN2_9ZZZZ</name>
<organism evidence="2">
    <name type="scientific">marine sediment metagenome</name>
    <dbReference type="NCBI Taxonomy" id="412755"/>
    <lineage>
        <taxon>unclassified sequences</taxon>
        <taxon>metagenomes</taxon>
        <taxon>ecological metagenomes</taxon>
    </lineage>
</organism>
<evidence type="ECO:0000313" key="2">
    <source>
        <dbReference type="EMBL" id="GAI69044.1"/>
    </source>
</evidence>
<reference evidence="2" key="1">
    <citation type="journal article" date="2014" name="Front. Microbiol.">
        <title>High frequency of phylogenetically diverse reductive dehalogenase-homologous genes in deep subseafloor sedimentary metagenomes.</title>
        <authorList>
            <person name="Kawai M."/>
            <person name="Futagami T."/>
            <person name="Toyoda A."/>
            <person name="Takaki Y."/>
            <person name="Nishi S."/>
            <person name="Hori S."/>
            <person name="Arai W."/>
            <person name="Tsubouchi T."/>
            <person name="Morono Y."/>
            <person name="Uchiyama I."/>
            <person name="Ito T."/>
            <person name="Fujiyama A."/>
            <person name="Inagaki F."/>
            <person name="Takami H."/>
        </authorList>
    </citation>
    <scope>NUCLEOTIDE SEQUENCE</scope>
    <source>
        <strain evidence="2">Expedition CK06-06</strain>
    </source>
</reference>
<gene>
    <name evidence="2" type="ORF">S12H4_00474</name>
</gene>
<dbReference type="GO" id="GO:0006310">
    <property type="term" value="P:DNA recombination"/>
    <property type="evidence" value="ECO:0007669"/>
    <property type="project" value="UniProtKB-KW"/>
</dbReference>
<dbReference type="InterPro" id="IPR011010">
    <property type="entry name" value="DNA_brk_join_enz"/>
</dbReference>
<dbReference type="AlphaFoldDB" id="X1SMN2"/>
<dbReference type="SUPFAM" id="SSF56349">
    <property type="entry name" value="DNA breaking-rejoining enzymes"/>
    <property type="match status" value="1"/>
</dbReference>
<protein>
    <submittedName>
        <fullName evidence="2">Uncharacterized protein</fullName>
    </submittedName>
</protein>